<keyword evidence="4 10" id="KW-0812">Transmembrane</keyword>
<feature type="compositionally biased region" description="Polar residues" evidence="9">
    <location>
        <begin position="645"/>
        <end position="657"/>
    </location>
</feature>
<evidence type="ECO:0000256" key="6">
    <source>
        <dbReference type="ARBA" id="ARBA00023136"/>
    </source>
</evidence>
<dbReference type="EMBL" id="AAEW02000005">
    <property type="protein sequence ID" value="EAT16329.1"/>
    <property type="molecule type" value="Genomic_DNA"/>
</dbReference>
<evidence type="ECO:0000256" key="10">
    <source>
        <dbReference type="SAM" id="Phobius"/>
    </source>
</evidence>
<evidence type="ECO:0000256" key="2">
    <source>
        <dbReference type="ARBA" id="ARBA00022475"/>
    </source>
</evidence>
<dbReference type="InterPro" id="IPR029151">
    <property type="entry name" value="Sensor-like_sf"/>
</dbReference>
<dbReference type="InterPro" id="IPR051310">
    <property type="entry name" value="MCP_chemotaxis"/>
</dbReference>
<evidence type="ECO:0000256" key="3">
    <source>
        <dbReference type="ARBA" id="ARBA00022500"/>
    </source>
</evidence>
<evidence type="ECO:0000256" key="8">
    <source>
        <dbReference type="PROSITE-ProRule" id="PRU00284"/>
    </source>
</evidence>
<dbReference type="GO" id="GO:0004888">
    <property type="term" value="F:transmembrane signaling receptor activity"/>
    <property type="evidence" value="ECO:0007669"/>
    <property type="project" value="TreeGrafter"/>
</dbReference>
<dbReference type="GO" id="GO:0007165">
    <property type="term" value="P:signal transduction"/>
    <property type="evidence" value="ECO:0007669"/>
    <property type="project" value="UniProtKB-KW"/>
</dbReference>
<dbReference type="SMART" id="SM00304">
    <property type="entry name" value="HAMP"/>
    <property type="match status" value="1"/>
</dbReference>
<organism evidence="13 14">
    <name type="scientific">Desulfuromonas acetoxidans (strain DSM 684 / 11070)</name>
    <dbReference type="NCBI Taxonomy" id="281689"/>
    <lineage>
        <taxon>Bacteria</taxon>
        <taxon>Pseudomonadati</taxon>
        <taxon>Thermodesulfobacteriota</taxon>
        <taxon>Desulfuromonadia</taxon>
        <taxon>Desulfuromonadales</taxon>
        <taxon>Desulfuromonadaceae</taxon>
        <taxon>Desulfuromonas</taxon>
    </lineage>
</organism>
<comment type="subcellular location">
    <subcellularLocation>
        <location evidence="1">Cell membrane</location>
        <topology evidence="1">Multi-pass membrane protein</topology>
    </subcellularLocation>
</comment>
<feature type="region of interest" description="Disordered" evidence="9">
    <location>
        <begin position="444"/>
        <end position="469"/>
    </location>
</feature>
<dbReference type="CDD" id="cd11386">
    <property type="entry name" value="MCP_signal"/>
    <property type="match status" value="1"/>
</dbReference>
<dbReference type="CDD" id="cd12912">
    <property type="entry name" value="PDC2_MCP_like"/>
    <property type="match status" value="1"/>
</dbReference>
<dbReference type="Pfam" id="PF00672">
    <property type="entry name" value="HAMP"/>
    <property type="match status" value="1"/>
</dbReference>
<evidence type="ECO:0000259" key="12">
    <source>
        <dbReference type="PROSITE" id="PS50885"/>
    </source>
</evidence>
<comment type="similarity">
    <text evidence="7">Belongs to the methyl-accepting chemotaxis (MCP) protein family.</text>
</comment>
<keyword evidence="14" id="KW-1185">Reference proteome</keyword>
<dbReference type="PANTHER" id="PTHR43531">
    <property type="entry name" value="PROTEIN ICFG"/>
    <property type="match status" value="1"/>
</dbReference>
<proteinExistence type="inferred from homology"/>
<evidence type="ECO:0000259" key="11">
    <source>
        <dbReference type="PROSITE" id="PS50111"/>
    </source>
</evidence>
<name>Q1K1Q9_DESA6</name>
<protein>
    <submittedName>
        <fullName evidence="13">Methyl-accepting chemotaxis sensory transducer</fullName>
    </submittedName>
</protein>
<dbReference type="SMART" id="SM00283">
    <property type="entry name" value="MA"/>
    <property type="match status" value="1"/>
</dbReference>
<dbReference type="Gene3D" id="6.10.340.10">
    <property type="match status" value="1"/>
</dbReference>
<dbReference type="Pfam" id="PF02743">
    <property type="entry name" value="dCache_1"/>
    <property type="match status" value="1"/>
</dbReference>
<accession>Q1K1Q9</accession>
<dbReference type="GO" id="GO:0005886">
    <property type="term" value="C:plasma membrane"/>
    <property type="evidence" value="ECO:0007669"/>
    <property type="project" value="UniProtKB-SubCell"/>
</dbReference>
<comment type="caution">
    <text evidence="13">The sequence shown here is derived from an EMBL/GenBank/DDBJ whole genome shotgun (WGS) entry which is preliminary data.</text>
</comment>
<feature type="region of interest" description="Disordered" evidence="9">
    <location>
        <begin position="645"/>
        <end position="695"/>
    </location>
</feature>
<gene>
    <name evidence="13" type="ORF">Dace_1793</name>
</gene>
<feature type="compositionally biased region" description="Polar residues" evidence="9">
    <location>
        <begin position="444"/>
        <end position="462"/>
    </location>
</feature>
<evidence type="ECO:0000256" key="9">
    <source>
        <dbReference type="SAM" id="MobiDB-lite"/>
    </source>
</evidence>
<keyword evidence="3" id="KW-0145">Chemotaxis</keyword>
<dbReference type="Gene3D" id="3.30.450.20">
    <property type="entry name" value="PAS domain"/>
    <property type="match status" value="1"/>
</dbReference>
<feature type="transmembrane region" description="Helical" evidence="10">
    <location>
        <begin position="9"/>
        <end position="29"/>
    </location>
</feature>
<dbReference type="InterPro" id="IPR033479">
    <property type="entry name" value="dCache_1"/>
</dbReference>
<feature type="domain" description="Methyl-accepting transducer" evidence="11">
    <location>
        <begin position="397"/>
        <end position="626"/>
    </location>
</feature>
<evidence type="ECO:0000256" key="5">
    <source>
        <dbReference type="ARBA" id="ARBA00022989"/>
    </source>
</evidence>
<keyword evidence="5 10" id="KW-1133">Transmembrane helix</keyword>
<keyword evidence="8" id="KW-0807">Transducer</keyword>
<dbReference type="SUPFAM" id="SSF58104">
    <property type="entry name" value="Methyl-accepting chemotaxis protein (MCP) signaling domain"/>
    <property type="match status" value="1"/>
</dbReference>
<dbReference type="Gene3D" id="1.10.287.950">
    <property type="entry name" value="Methyl-accepting chemotaxis protein"/>
    <property type="match status" value="1"/>
</dbReference>
<feature type="transmembrane region" description="Helical" evidence="10">
    <location>
        <begin position="280"/>
        <end position="300"/>
    </location>
</feature>
<reference evidence="13" key="2">
    <citation type="submission" date="2006-05" db="EMBL/GenBank/DDBJ databases">
        <title>Sequencing of the draft genome and assembly of Desulfuromonas acetoxidans DSM 684.</title>
        <authorList>
            <consortium name="US DOE Joint Genome Institute (JGI-PGF)"/>
            <person name="Copeland A."/>
            <person name="Lucas S."/>
            <person name="Lapidus A."/>
            <person name="Barry K."/>
            <person name="Detter J.C."/>
            <person name="Glavina del Rio T."/>
            <person name="Hammon N."/>
            <person name="Israni S."/>
            <person name="Dalin E."/>
            <person name="Tice H."/>
            <person name="Bruce D."/>
            <person name="Pitluck S."/>
            <person name="Richardson P."/>
        </authorList>
    </citation>
    <scope>NUCLEOTIDE SEQUENCE [LARGE SCALE GENOMIC DNA]</scope>
    <source>
        <strain evidence="13">DSM 684</strain>
    </source>
</reference>
<dbReference type="PROSITE" id="PS50111">
    <property type="entry name" value="CHEMOTAXIS_TRANSDUC_2"/>
    <property type="match status" value="1"/>
</dbReference>
<dbReference type="InterPro" id="IPR004089">
    <property type="entry name" value="MCPsignal_dom"/>
</dbReference>
<sequence length="695" mass="74617">MKLNLKMKFLVPILGVAIVGMVILTLVSFNASKKALQDNIRSQMTQMTQSLALQINNWVVDHQDDVMVLADSKELVAALDEEGARGRAHEILAEVYSSYGSYEFLAVVNRDGRVVVASNQEQVGLDLSQRDYFQQALRGKEVLSDVLISKISGNPIFSIAAPLKIEQQTEGVLVAVVDMNSFSDAFIKPVKAGNRGYAYLVDEKGRFIAYPDQSKLINSGIAGYDWGQTMLRQKSGFQEYPWNGVDKIVSYRPVEATGWMIAFGAELDDIFAPIVTVRNLSVTLTLIVVGIIALVIYLAVNNIVKAIRTGVAFAEKVRRGDVSTRLNIERSDELGILTQALDHMADGLEEKAILAETVASGDLRVDVKLASKDDRLGLALQKMTTDLCHILEQIRAACDQIAAGSTEVSDTSQALSQGATESASSLEEIAASMNELTSQTQLNADNAKQASQLSSQSHNSAGRGSEQMQQMVQAMAEINEAGQNISKIIKVIDEIAFQTNLLALNAAVEAARAGQHGKGFAVVAEEVRNLAARSAKAASETAELIEGSVSKAENGAEIANRTADGLNEIVDGITKVTDLVADIAAASNEQAQGIGQINIGLTQIDQVTQQNTASAEEGAAASEELNSQAIQLRQLVSHFKLATHQSFEPAPSQSTAVPQPRIESPTPASKPHDDGWGTSSSSAQIALDDDEFGKY</sequence>
<feature type="domain" description="HAMP" evidence="12">
    <location>
        <begin position="301"/>
        <end position="353"/>
    </location>
</feature>
<evidence type="ECO:0000256" key="1">
    <source>
        <dbReference type="ARBA" id="ARBA00004651"/>
    </source>
</evidence>
<dbReference type="Proteomes" id="UP000005695">
    <property type="component" value="Unassembled WGS sequence"/>
</dbReference>
<evidence type="ECO:0000313" key="13">
    <source>
        <dbReference type="EMBL" id="EAT16329.1"/>
    </source>
</evidence>
<dbReference type="InterPro" id="IPR003660">
    <property type="entry name" value="HAMP_dom"/>
</dbReference>
<evidence type="ECO:0000256" key="7">
    <source>
        <dbReference type="ARBA" id="ARBA00029447"/>
    </source>
</evidence>
<dbReference type="SUPFAM" id="SSF103190">
    <property type="entry name" value="Sensory domain-like"/>
    <property type="match status" value="1"/>
</dbReference>
<keyword evidence="6 10" id="KW-0472">Membrane</keyword>
<dbReference type="PROSITE" id="PS50885">
    <property type="entry name" value="HAMP"/>
    <property type="match status" value="1"/>
</dbReference>
<dbReference type="GO" id="GO:0006935">
    <property type="term" value="P:chemotaxis"/>
    <property type="evidence" value="ECO:0007669"/>
    <property type="project" value="UniProtKB-KW"/>
</dbReference>
<dbReference type="FunFam" id="1.10.287.950:FF:000001">
    <property type="entry name" value="Methyl-accepting chemotaxis sensory transducer"/>
    <property type="match status" value="1"/>
</dbReference>
<dbReference type="OrthoDB" id="9765170at2"/>
<evidence type="ECO:0000313" key="14">
    <source>
        <dbReference type="Proteomes" id="UP000005695"/>
    </source>
</evidence>
<dbReference type="CDD" id="cd12914">
    <property type="entry name" value="PDC1_DGC_like"/>
    <property type="match status" value="1"/>
</dbReference>
<dbReference type="RefSeq" id="WP_005998894.1">
    <property type="nucleotide sequence ID" value="NZ_AAEW02000005.1"/>
</dbReference>
<evidence type="ECO:0000256" key="4">
    <source>
        <dbReference type="ARBA" id="ARBA00022692"/>
    </source>
</evidence>
<dbReference type="CDD" id="cd06225">
    <property type="entry name" value="HAMP"/>
    <property type="match status" value="1"/>
</dbReference>
<dbReference type="PANTHER" id="PTHR43531:SF11">
    <property type="entry name" value="METHYL-ACCEPTING CHEMOTAXIS PROTEIN 3"/>
    <property type="match status" value="1"/>
</dbReference>
<keyword evidence="2" id="KW-1003">Cell membrane</keyword>
<reference evidence="13" key="1">
    <citation type="submission" date="2006-05" db="EMBL/GenBank/DDBJ databases">
        <title>Annotation of the draft genome assembly of Desulfuromonas acetoxidans DSM 684.</title>
        <authorList>
            <consortium name="US DOE Joint Genome Institute (JGI-ORNL)"/>
            <person name="Larimer F."/>
            <person name="Land M."/>
            <person name="Hauser L."/>
        </authorList>
    </citation>
    <scope>NUCLEOTIDE SEQUENCE [LARGE SCALE GENOMIC DNA]</scope>
    <source>
        <strain evidence="13">DSM 684</strain>
    </source>
</reference>
<dbReference type="AlphaFoldDB" id="Q1K1Q9"/>
<dbReference type="Pfam" id="PF00015">
    <property type="entry name" value="MCPsignal"/>
    <property type="match status" value="1"/>
</dbReference>